<evidence type="ECO:0008006" key="4">
    <source>
        <dbReference type="Google" id="ProtNLM"/>
    </source>
</evidence>
<dbReference type="Proteomes" id="UP000198211">
    <property type="component" value="Unassembled WGS sequence"/>
</dbReference>
<name>A0A225UC31_9STRA</name>
<dbReference type="AlphaFoldDB" id="A0A225UC31"/>
<evidence type="ECO:0000256" key="1">
    <source>
        <dbReference type="SAM" id="MobiDB-lite"/>
    </source>
</evidence>
<feature type="non-terminal residue" evidence="2">
    <location>
        <position position="197"/>
    </location>
</feature>
<organism evidence="2 3">
    <name type="scientific">Phytophthora megakarya</name>
    <dbReference type="NCBI Taxonomy" id="4795"/>
    <lineage>
        <taxon>Eukaryota</taxon>
        <taxon>Sar</taxon>
        <taxon>Stramenopiles</taxon>
        <taxon>Oomycota</taxon>
        <taxon>Peronosporomycetes</taxon>
        <taxon>Peronosporales</taxon>
        <taxon>Peronosporaceae</taxon>
        <taxon>Phytophthora</taxon>
    </lineage>
</organism>
<accession>A0A225UC31</accession>
<feature type="compositionally biased region" description="Polar residues" evidence="1">
    <location>
        <begin position="188"/>
        <end position="197"/>
    </location>
</feature>
<comment type="caution">
    <text evidence="2">The sequence shown here is derived from an EMBL/GenBank/DDBJ whole genome shotgun (WGS) entry which is preliminary data.</text>
</comment>
<gene>
    <name evidence="2" type="ORF">PHMEG_00041362</name>
</gene>
<feature type="compositionally biased region" description="Basic and acidic residues" evidence="1">
    <location>
        <begin position="160"/>
        <end position="172"/>
    </location>
</feature>
<evidence type="ECO:0000313" key="3">
    <source>
        <dbReference type="Proteomes" id="UP000198211"/>
    </source>
</evidence>
<dbReference type="EMBL" id="NBNE01022800">
    <property type="protein sequence ID" value="OWY90490.1"/>
    <property type="molecule type" value="Genomic_DNA"/>
</dbReference>
<proteinExistence type="predicted"/>
<dbReference type="OrthoDB" id="6774612at2759"/>
<protein>
    <recommendedName>
        <fullName evidence="4">Eukaryotic/viral aspartic protease</fullName>
    </recommendedName>
</protein>
<feature type="region of interest" description="Disordered" evidence="1">
    <location>
        <begin position="149"/>
        <end position="197"/>
    </location>
</feature>
<reference evidence="3" key="1">
    <citation type="submission" date="2017-03" db="EMBL/GenBank/DDBJ databases">
        <title>Phytopthora megakarya and P. palmivora, two closely related causual agents of cacao black pod achieved similar genome size and gene model numbers by different mechanisms.</title>
        <authorList>
            <person name="Ali S."/>
            <person name="Shao J."/>
            <person name="Larry D.J."/>
            <person name="Kronmiller B."/>
            <person name="Shen D."/>
            <person name="Strem M.D."/>
            <person name="Melnick R.L."/>
            <person name="Guiltinan M.J."/>
            <person name="Tyler B.M."/>
            <person name="Meinhardt L.W."/>
            <person name="Bailey B.A."/>
        </authorList>
    </citation>
    <scope>NUCLEOTIDE SEQUENCE [LARGE SCALE GENOMIC DNA]</scope>
    <source>
        <strain evidence="3">zdho120</strain>
    </source>
</reference>
<sequence>MHLVTAFRPFIAYDAVEPFDTSLSLDKRRAWWDKSTETSVERYLRLKQEARETPRTFLWRLNAAATKANVDYHSTSGSCRHVNQFLKNLQDRDLQLSLQGRVYFTTDELEDVLKQVEEMEQGMRRKPANDYDEENDEAYDGLVDQEEVFRAEVPGSWNDRNGRPQGRPDSRSSGHSGAPDPPFHVPCATSSGTPGNA</sequence>
<keyword evidence="3" id="KW-1185">Reference proteome</keyword>
<evidence type="ECO:0000313" key="2">
    <source>
        <dbReference type="EMBL" id="OWY90490.1"/>
    </source>
</evidence>